<comment type="caution">
    <text evidence="7">The sequence shown here is derived from an EMBL/GenBank/DDBJ whole genome shotgun (WGS) entry which is preliminary data.</text>
</comment>
<evidence type="ECO:0000313" key="7">
    <source>
        <dbReference type="EMBL" id="GMT22801.1"/>
    </source>
</evidence>
<dbReference type="GO" id="GO:0008890">
    <property type="term" value="F:glycine C-acetyltransferase activity"/>
    <property type="evidence" value="ECO:0007669"/>
    <property type="project" value="InterPro"/>
</dbReference>
<dbReference type="NCBIfam" id="TIGR01822">
    <property type="entry name" value="2am3keto_CoA"/>
    <property type="match status" value="1"/>
</dbReference>
<dbReference type="InterPro" id="IPR015422">
    <property type="entry name" value="PyrdxlP-dep_Trfase_small"/>
</dbReference>
<dbReference type="NCBIfam" id="NF005394">
    <property type="entry name" value="PRK06939.1"/>
    <property type="match status" value="1"/>
</dbReference>
<dbReference type="SUPFAM" id="SSF53383">
    <property type="entry name" value="PLP-dependent transferases"/>
    <property type="match status" value="1"/>
</dbReference>
<accession>A0AAV5VT13</accession>
<feature type="domain" description="Aminotransferase class I/classII large" evidence="6">
    <location>
        <begin position="86"/>
        <end position="428"/>
    </location>
</feature>
<proteinExistence type="inferred from homology"/>
<dbReference type="InterPro" id="IPR015421">
    <property type="entry name" value="PyrdxlP-dep_Trfase_major"/>
</dbReference>
<dbReference type="InterPro" id="IPR004839">
    <property type="entry name" value="Aminotransferase_I/II_large"/>
</dbReference>
<dbReference type="Proteomes" id="UP001432322">
    <property type="component" value="Unassembled WGS sequence"/>
</dbReference>
<dbReference type="PANTHER" id="PTHR13693">
    <property type="entry name" value="CLASS II AMINOTRANSFERASE/8-AMINO-7-OXONONANOATE SYNTHASE"/>
    <property type="match status" value="1"/>
</dbReference>
<dbReference type="CDD" id="cd06454">
    <property type="entry name" value="KBL_like"/>
    <property type="match status" value="1"/>
</dbReference>
<organism evidence="7 8">
    <name type="scientific">Pristionchus fissidentatus</name>
    <dbReference type="NCBI Taxonomy" id="1538716"/>
    <lineage>
        <taxon>Eukaryota</taxon>
        <taxon>Metazoa</taxon>
        <taxon>Ecdysozoa</taxon>
        <taxon>Nematoda</taxon>
        <taxon>Chromadorea</taxon>
        <taxon>Rhabditida</taxon>
        <taxon>Rhabditina</taxon>
        <taxon>Diplogasteromorpha</taxon>
        <taxon>Diplogasteroidea</taxon>
        <taxon>Neodiplogasteridae</taxon>
        <taxon>Pristionchus</taxon>
    </lineage>
</organism>
<dbReference type="GO" id="GO:0030170">
    <property type="term" value="F:pyridoxal phosphate binding"/>
    <property type="evidence" value="ECO:0007669"/>
    <property type="project" value="InterPro"/>
</dbReference>
<dbReference type="InterPro" id="IPR011282">
    <property type="entry name" value="2am3keto_CoA_ligase"/>
</dbReference>
<dbReference type="GO" id="GO:0005739">
    <property type="term" value="C:mitochondrion"/>
    <property type="evidence" value="ECO:0007669"/>
    <property type="project" value="TreeGrafter"/>
</dbReference>
<dbReference type="HAMAP" id="MF_00985">
    <property type="entry name" value="2am3keto_CoA_ligase"/>
    <property type="match status" value="1"/>
</dbReference>
<evidence type="ECO:0000256" key="4">
    <source>
        <dbReference type="ARBA" id="ARBA00022898"/>
    </source>
</evidence>
<dbReference type="InterPro" id="IPR050087">
    <property type="entry name" value="AON_synthase_class-II"/>
</dbReference>
<comment type="cofactor">
    <cofactor evidence="1">
        <name>pyridoxal 5'-phosphate</name>
        <dbReference type="ChEBI" id="CHEBI:597326"/>
    </cofactor>
</comment>
<dbReference type="InterPro" id="IPR015424">
    <property type="entry name" value="PyrdxlP-dep_Trfase"/>
</dbReference>
<dbReference type="PANTHER" id="PTHR13693:SF102">
    <property type="entry name" value="2-AMINO-3-KETOBUTYRATE COENZYME A LIGASE, MITOCHONDRIAL"/>
    <property type="match status" value="1"/>
</dbReference>
<gene>
    <name evidence="7" type="ORF">PFISCL1PPCAC_14098</name>
</gene>
<comment type="similarity">
    <text evidence="2">Belongs to the class-II pyridoxal-phosphate-dependent aminotransferase family.</text>
</comment>
<evidence type="ECO:0000256" key="1">
    <source>
        <dbReference type="ARBA" id="ARBA00001933"/>
    </source>
</evidence>
<evidence type="ECO:0000256" key="3">
    <source>
        <dbReference type="ARBA" id="ARBA00022679"/>
    </source>
</evidence>
<dbReference type="Gene3D" id="3.90.1150.10">
    <property type="entry name" value="Aspartate Aminotransferase, domain 1"/>
    <property type="match status" value="1"/>
</dbReference>
<name>A0AAV5VT13_9BILA</name>
<evidence type="ECO:0000313" key="8">
    <source>
        <dbReference type="Proteomes" id="UP001432322"/>
    </source>
</evidence>
<keyword evidence="3" id="KW-0808">Transferase</keyword>
<dbReference type="EMBL" id="BTSY01000004">
    <property type="protein sequence ID" value="GMT22801.1"/>
    <property type="molecule type" value="Genomic_DNA"/>
</dbReference>
<dbReference type="GO" id="GO:0006567">
    <property type="term" value="P:L-threonine catabolic process"/>
    <property type="evidence" value="ECO:0007669"/>
    <property type="project" value="InterPro"/>
</dbReference>
<evidence type="ECO:0000259" key="6">
    <source>
        <dbReference type="Pfam" id="PF00155"/>
    </source>
</evidence>
<dbReference type="Pfam" id="PF00155">
    <property type="entry name" value="Aminotran_1_2"/>
    <property type="match status" value="1"/>
</dbReference>
<dbReference type="FunFam" id="3.40.640.10:FF:000006">
    <property type="entry name" value="5-aminolevulinate synthase, mitochondrial"/>
    <property type="match status" value="1"/>
</dbReference>
<keyword evidence="4" id="KW-0663">Pyridoxal phosphate</keyword>
<dbReference type="Gene3D" id="3.40.640.10">
    <property type="entry name" value="Type I PLP-dependent aspartate aminotransferase-like (Major domain)"/>
    <property type="match status" value="1"/>
</dbReference>
<evidence type="ECO:0000256" key="2">
    <source>
        <dbReference type="ARBA" id="ARBA00008392"/>
    </source>
</evidence>
<dbReference type="AlphaFoldDB" id="A0AAV5VT13"/>
<feature type="non-terminal residue" evidence="7">
    <location>
        <position position="1"/>
    </location>
</feature>
<protein>
    <recommendedName>
        <fullName evidence="6">Aminotransferase class I/classII large domain-containing protein</fullName>
    </recommendedName>
</protein>
<keyword evidence="8" id="KW-1185">Reference proteome</keyword>
<sequence length="439" mass="47543">LLPSLFATTFITPITLSFSMLSRHLLRPSLLSSSSSNGLHTASHKELVEFCKSELVGIQEAGTFKQERVIEGPQGVEVKVAGFDKTLLNFCANNYLGLSSHPEVIAAGKRALDTHGAGLSSVRFICGTQDIHKELESKIARFHGREDAILYAACFDANAGIFEQLAGPDDAIISDELNHASIIDGVRLSKAKRLRYKHLDMDDLEKQLKDAQGARRRVIATDGVFSMDGDVAPLREISWLADKYNSLLFIDECHATGFFGKTGRGTEEELGLGARAEIINSTLGKALGGAMGGYTTGPKPFIDLLRQRARPYLFSNSLAPAVVGQSIKVMDLLLEDNTFARTLAANIAQFRTGMAELGFTVLGHSSHPIAPVFLGDARIASEMASEMLKEGIYVVGFSFPVVPKGKARIRVQLSAAHTKEQVEKAVNVFGRIGKKLGVI</sequence>
<evidence type="ECO:0000256" key="5">
    <source>
        <dbReference type="ARBA" id="ARBA00023315"/>
    </source>
</evidence>
<reference evidence="7" key="1">
    <citation type="submission" date="2023-10" db="EMBL/GenBank/DDBJ databases">
        <title>Genome assembly of Pristionchus species.</title>
        <authorList>
            <person name="Yoshida K."/>
            <person name="Sommer R.J."/>
        </authorList>
    </citation>
    <scope>NUCLEOTIDE SEQUENCE</scope>
    <source>
        <strain evidence="7">RS5133</strain>
    </source>
</reference>
<keyword evidence="5" id="KW-0012">Acyltransferase</keyword>